<keyword evidence="2" id="KW-1133">Transmembrane helix</keyword>
<protein>
    <submittedName>
        <fullName evidence="3">Uncharacterized protein</fullName>
    </submittedName>
</protein>
<feature type="transmembrane region" description="Helical" evidence="2">
    <location>
        <begin position="70"/>
        <end position="90"/>
    </location>
</feature>
<feature type="transmembrane region" description="Helical" evidence="2">
    <location>
        <begin position="45"/>
        <end position="64"/>
    </location>
</feature>
<proteinExistence type="predicted"/>
<keyword evidence="2" id="KW-0812">Transmembrane</keyword>
<accession>A0A7R9KNT8</accession>
<sequence>MIRFVSLAAAVAQYRTNQNVYPVIMYHSSMSIDSNGYNNNCKDNWMLYISTIVIFIILMILSVVPLNSRLGIFLGVLIIIFLIIPIYTHWKRLHDLKEMSQRQSTTANSARRQSSSSSPNGSADSPVDHTIHRHPNTTVTGVGELQPPPGAPGSGGGSIYSMNSINDLPPKYELPPSYSQTIYTIDV</sequence>
<keyword evidence="4" id="KW-1185">Reference proteome</keyword>
<evidence type="ECO:0000313" key="4">
    <source>
        <dbReference type="Proteomes" id="UP000759131"/>
    </source>
</evidence>
<evidence type="ECO:0000256" key="1">
    <source>
        <dbReference type="SAM" id="MobiDB-lite"/>
    </source>
</evidence>
<name>A0A7R9KNT8_9ACAR</name>
<organism evidence="3">
    <name type="scientific">Medioppia subpectinata</name>
    <dbReference type="NCBI Taxonomy" id="1979941"/>
    <lineage>
        <taxon>Eukaryota</taxon>
        <taxon>Metazoa</taxon>
        <taxon>Ecdysozoa</taxon>
        <taxon>Arthropoda</taxon>
        <taxon>Chelicerata</taxon>
        <taxon>Arachnida</taxon>
        <taxon>Acari</taxon>
        <taxon>Acariformes</taxon>
        <taxon>Sarcoptiformes</taxon>
        <taxon>Oribatida</taxon>
        <taxon>Brachypylina</taxon>
        <taxon>Oppioidea</taxon>
        <taxon>Oppiidae</taxon>
        <taxon>Medioppia</taxon>
    </lineage>
</organism>
<keyword evidence="2" id="KW-0472">Membrane</keyword>
<evidence type="ECO:0000256" key="2">
    <source>
        <dbReference type="SAM" id="Phobius"/>
    </source>
</evidence>
<dbReference type="EMBL" id="OC858508">
    <property type="protein sequence ID" value="CAD7626557.1"/>
    <property type="molecule type" value="Genomic_DNA"/>
</dbReference>
<dbReference type="Proteomes" id="UP000759131">
    <property type="component" value="Unassembled WGS sequence"/>
</dbReference>
<reference evidence="3" key="1">
    <citation type="submission" date="2020-11" db="EMBL/GenBank/DDBJ databases">
        <authorList>
            <person name="Tran Van P."/>
        </authorList>
    </citation>
    <scope>NUCLEOTIDE SEQUENCE</scope>
</reference>
<dbReference type="EMBL" id="CAJPIZ010003933">
    <property type="protein sequence ID" value="CAG2106987.1"/>
    <property type="molecule type" value="Genomic_DNA"/>
</dbReference>
<gene>
    <name evidence="3" type="ORF">OSB1V03_LOCUS6990</name>
</gene>
<feature type="region of interest" description="Disordered" evidence="1">
    <location>
        <begin position="101"/>
        <end position="162"/>
    </location>
</feature>
<dbReference type="AlphaFoldDB" id="A0A7R9KNT8"/>
<evidence type="ECO:0000313" key="3">
    <source>
        <dbReference type="EMBL" id="CAD7626557.1"/>
    </source>
</evidence>
<feature type="compositionally biased region" description="Low complexity" evidence="1">
    <location>
        <begin position="104"/>
        <end position="125"/>
    </location>
</feature>